<protein>
    <recommendedName>
        <fullName evidence="3">Retrotransposon gag domain-containing protein</fullName>
    </recommendedName>
</protein>
<evidence type="ECO:0000313" key="1">
    <source>
        <dbReference type="EMBL" id="KIO29760.1"/>
    </source>
</evidence>
<accession>A0A0C3QET3</accession>
<proteinExistence type="predicted"/>
<keyword evidence="2" id="KW-1185">Reference proteome</keyword>
<reference evidence="2" key="2">
    <citation type="submission" date="2015-01" db="EMBL/GenBank/DDBJ databases">
        <title>Evolutionary Origins and Diversification of the Mycorrhizal Mutualists.</title>
        <authorList>
            <consortium name="DOE Joint Genome Institute"/>
            <consortium name="Mycorrhizal Genomics Consortium"/>
            <person name="Kohler A."/>
            <person name="Kuo A."/>
            <person name="Nagy L.G."/>
            <person name="Floudas D."/>
            <person name="Copeland A."/>
            <person name="Barry K.W."/>
            <person name="Cichocki N."/>
            <person name="Veneault-Fourrey C."/>
            <person name="LaButti K."/>
            <person name="Lindquist E.A."/>
            <person name="Lipzen A."/>
            <person name="Lundell T."/>
            <person name="Morin E."/>
            <person name="Murat C."/>
            <person name="Riley R."/>
            <person name="Ohm R."/>
            <person name="Sun H."/>
            <person name="Tunlid A."/>
            <person name="Henrissat B."/>
            <person name="Grigoriev I.V."/>
            <person name="Hibbett D.S."/>
            <person name="Martin F."/>
        </authorList>
    </citation>
    <scope>NUCLEOTIDE SEQUENCE [LARGE SCALE GENOMIC DNA]</scope>
    <source>
        <strain evidence="2">MUT 4182</strain>
    </source>
</reference>
<dbReference type="OrthoDB" id="3196443at2759"/>
<dbReference type="EMBL" id="KN822979">
    <property type="protein sequence ID" value="KIO29760.1"/>
    <property type="molecule type" value="Genomic_DNA"/>
</dbReference>
<name>A0A0C3QET3_9AGAM</name>
<evidence type="ECO:0008006" key="3">
    <source>
        <dbReference type="Google" id="ProtNLM"/>
    </source>
</evidence>
<gene>
    <name evidence="1" type="ORF">M407DRAFT_163684</name>
</gene>
<evidence type="ECO:0000313" key="2">
    <source>
        <dbReference type="Proteomes" id="UP000054248"/>
    </source>
</evidence>
<dbReference type="Proteomes" id="UP000054248">
    <property type="component" value="Unassembled WGS sequence"/>
</dbReference>
<sequence length="360" mass="39837">MSTFSAREIPLPQSPASSARTLASSALTLVSNASSSTVVSSALKLDPLPVDFLPFVIFRGEEDGHNVEDFILSIRQRAFSLDKQMDYAWTAQYASTCIAGEALRWYESLDQEIQGDWGLLRKALLERYPPQKSPIDTIDFNRLSALDSPITPHICMPLPTPAAPEAPVTSPVPPVVRSRSPFRTEGYLRIISPIPSADGYVSRTLGPNGTTFCHTPSKESAMKVSYESSDPKLLRILNYTNPQYQWLGITLHVPKLKYNSQDPRHGRIRASLTAVSGRQLGSVVSSWPERTSHTKVEVWDIEPDDGSVVGSRGSGPLTAMINIEDGRICLFSDFKTFKKHYVLSRAEGYRNARLTIEPIS</sequence>
<reference evidence="1 2" key="1">
    <citation type="submission" date="2014-04" db="EMBL/GenBank/DDBJ databases">
        <authorList>
            <consortium name="DOE Joint Genome Institute"/>
            <person name="Kuo A."/>
            <person name="Girlanda M."/>
            <person name="Perotto S."/>
            <person name="Kohler A."/>
            <person name="Nagy L.G."/>
            <person name="Floudas D."/>
            <person name="Copeland A."/>
            <person name="Barry K.W."/>
            <person name="Cichocki N."/>
            <person name="Veneault-Fourrey C."/>
            <person name="LaButti K."/>
            <person name="Lindquist E.A."/>
            <person name="Lipzen A."/>
            <person name="Lundell T."/>
            <person name="Morin E."/>
            <person name="Murat C."/>
            <person name="Sun H."/>
            <person name="Tunlid A."/>
            <person name="Henrissat B."/>
            <person name="Grigoriev I.V."/>
            <person name="Hibbett D.S."/>
            <person name="Martin F."/>
            <person name="Nordberg H.P."/>
            <person name="Cantor M.N."/>
            <person name="Hua S.X."/>
        </authorList>
    </citation>
    <scope>NUCLEOTIDE SEQUENCE [LARGE SCALE GENOMIC DNA]</scope>
    <source>
        <strain evidence="1 2">MUT 4182</strain>
    </source>
</reference>
<dbReference type="AlphaFoldDB" id="A0A0C3QET3"/>
<dbReference type="HOGENOM" id="CLU_061438_0_0_1"/>
<organism evidence="1 2">
    <name type="scientific">Tulasnella calospora MUT 4182</name>
    <dbReference type="NCBI Taxonomy" id="1051891"/>
    <lineage>
        <taxon>Eukaryota</taxon>
        <taxon>Fungi</taxon>
        <taxon>Dikarya</taxon>
        <taxon>Basidiomycota</taxon>
        <taxon>Agaricomycotina</taxon>
        <taxon>Agaricomycetes</taxon>
        <taxon>Cantharellales</taxon>
        <taxon>Tulasnellaceae</taxon>
        <taxon>Tulasnella</taxon>
    </lineage>
</organism>